<organism evidence="2 3">
    <name type="scientific">Haloplanus vescus</name>
    <dbReference type="NCBI Taxonomy" id="555874"/>
    <lineage>
        <taxon>Archaea</taxon>
        <taxon>Methanobacteriati</taxon>
        <taxon>Methanobacteriota</taxon>
        <taxon>Stenosarchaea group</taxon>
        <taxon>Halobacteria</taxon>
        <taxon>Halobacteriales</taxon>
        <taxon>Haloferacaceae</taxon>
        <taxon>Haloplanus</taxon>
    </lineage>
</organism>
<dbReference type="EMBL" id="FNQT01000001">
    <property type="protein sequence ID" value="SDZ84751.1"/>
    <property type="molecule type" value="Genomic_DNA"/>
</dbReference>
<sequence>MVAVANTLRLLGTALGTLGGALVFVEFFQYPSYVQYSPEFQDYRLDASDAGIREHTWLGRIGGLCVSLGFALLFVATFLGR</sequence>
<dbReference type="AlphaFoldDB" id="A0A1H3WD46"/>
<evidence type="ECO:0000256" key="1">
    <source>
        <dbReference type="SAM" id="Phobius"/>
    </source>
</evidence>
<dbReference type="Proteomes" id="UP000236755">
    <property type="component" value="Unassembled WGS sequence"/>
</dbReference>
<evidence type="ECO:0000313" key="2">
    <source>
        <dbReference type="EMBL" id="SDZ84751.1"/>
    </source>
</evidence>
<feature type="transmembrane region" description="Helical" evidence="1">
    <location>
        <begin position="7"/>
        <end position="28"/>
    </location>
</feature>
<evidence type="ECO:0000313" key="3">
    <source>
        <dbReference type="Proteomes" id="UP000236755"/>
    </source>
</evidence>
<keyword evidence="1" id="KW-0472">Membrane</keyword>
<dbReference type="RefSeq" id="WP_092631611.1">
    <property type="nucleotide sequence ID" value="NZ_FNQT01000001.1"/>
</dbReference>
<feature type="transmembrane region" description="Helical" evidence="1">
    <location>
        <begin position="57"/>
        <end position="79"/>
    </location>
</feature>
<protein>
    <recommendedName>
        <fullName evidence="4">DUF1772 domain-containing protein</fullName>
    </recommendedName>
</protein>
<gene>
    <name evidence="2" type="ORF">SAMN04488065_0750</name>
</gene>
<proteinExistence type="predicted"/>
<accession>A0A1H3WD46</accession>
<keyword evidence="3" id="KW-1185">Reference proteome</keyword>
<name>A0A1H3WD46_9EURY</name>
<evidence type="ECO:0008006" key="4">
    <source>
        <dbReference type="Google" id="ProtNLM"/>
    </source>
</evidence>
<dbReference type="STRING" id="555874.SAMN04488065_0750"/>
<keyword evidence="1" id="KW-1133">Transmembrane helix</keyword>
<keyword evidence="1" id="KW-0812">Transmembrane</keyword>
<reference evidence="2 3" key="1">
    <citation type="submission" date="2016-10" db="EMBL/GenBank/DDBJ databases">
        <authorList>
            <person name="de Groot N.N."/>
        </authorList>
    </citation>
    <scope>NUCLEOTIDE SEQUENCE [LARGE SCALE GENOMIC DNA]</scope>
    <source>
        <strain evidence="2 3">CGMCC 1.8712</strain>
    </source>
</reference>
<dbReference type="OrthoDB" id="342185at2157"/>